<feature type="region of interest" description="Disordered" evidence="1">
    <location>
        <begin position="243"/>
        <end position="262"/>
    </location>
</feature>
<dbReference type="AlphaFoldDB" id="A0A1A6AFQ1"/>
<evidence type="ECO:0000313" key="4">
    <source>
        <dbReference type="Proteomes" id="UP000078595"/>
    </source>
</evidence>
<sequence length="409" mass="46260">MAHFAEHQITLILGSENQPDIFIGPILPSCTDKVIKLGGKILGHDYHACDPLSETFGSDQEEDGLFAMFTDESGDKLRRRVRDKYGNGRWGQFFRLAEIAPQGGSMSLDDKLFIFPSSTNDDILRFDNGVCVEEFTDLRANPRCLLESQFFHWRELFLSLVPDAQDRIQIWIDRIFILGEIAAEPIISTILAQLFDLPVYTASIPPISQTGQDLNLYIKTGSAWADEIQDRISNTCSIPCSSLVTPRTSPSPSHTSTSILHSPHLQPLSKALRTLCMTPIDPGEKWHEQQEERDDRVDEVYIHIMKSKADNADTNKKNSHLLNEESTSSSHGIDYAGGPLDSPAFAHGLSQRSTDPMRYSHTSGKLTIPPDDKFPHLMYASMMCEYRRLKRLVDKDLYIKPSYQYQEQH</sequence>
<dbReference type="VEuPathDB" id="FungiDB:I303_00713"/>
<evidence type="ECO:0000313" key="3">
    <source>
        <dbReference type="EMBL" id="WWC58174.1"/>
    </source>
</evidence>
<organism evidence="2">
    <name type="scientific">Kwoniella dejecticola CBS 10117</name>
    <dbReference type="NCBI Taxonomy" id="1296121"/>
    <lineage>
        <taxon>Eukaryota</taxon>
        <taxon>Fungi</taxon>
        <taxon>Dikarya</taxon>
        <taxon>Basidiomycota</taxon>
        <taxon>Agaricomycotina</taxon>
        <taxon>Tremellomycetes</taxon>
        <taxon>Tremellales</taxon>
        <taxon>Cryptococcaceae</taxon>
        <taxon>Kwoniella</taxon>
    </lineage>
</organism>
<feature type="compositionally biased region" description="Low complexity" evidence="1">
    <location>
        <begin position="245"/>
        <end position="262"/>
    </location>
</feature>
<dbReference type="Gene3D" id="3.30.420.40">
    <property type="match status" value="1"/>
</dbReference>
<feature type="compositionally biased region" description="Polar residues" evidence="1">
    <location>
        <begin position="350"/>
        <end position="364"/>
    </location>
</feature>
<dbReference type="EMBL" id="KI894027">
    <property type="protein sequence ID" value="OBR88895.1"/>
    <property type="molecule type" value="Genomic_DNA"/>
</dbReference>
<reference evidence="3" key="3">
    <citation type="submission" date="2024-02" db="EMBL/GenBank/DDBJ databases">
        <title>Comparative genomics of Cryptococcus and Kwoniella reveals pathogenesis evolution and contrasting modes of karyotype evolution via chromosome fusion or intercentromeric recombination.</title>
        <authorList>
            <person name="Coelho M.A."/>
            <person name="David-Palma M."/>
            <person name="Shea T."/>
            <person name="Bowers K."/>
            <person name="McGinley-Smith S."/>
            <person name="Mohammad A.W."/>
            <person name="Gnirke A."/>
            <person name="Yurkov A.M."/>
            <person name="Nowrousian M."/>
            <person name="Sun S."/>
            <person name="Cuomo C.A."/>
            <person name="Heitman J."/>
        </authorList>
    </citation>
    <scope>NUCLEOTIDE SEQUENCE</scope>
    <source>
        <strain evidence="3">CBS 10117</strain>
    </source>
</reference>
<reference evidence="3" key="2">
    <citation type="submission" date="2013-07" db="EMBL/GenBank/DDBJ databases">
        <authorList>
            <consortium name="The Broad Institute Genome Sequencing Platform"/>
            <person name="Cuomo C."/>
            <person name="Litvintseva A."/>
            <person name="Chen Y."/>
            <person name="Heitman J."/>
            <person name="Sun S."/>
            <person name="Springer D."/>
            <person name="Dromer F."/>
            <person name="Young S.K."/>
            <person name="Zeng Q."/>
            <person name="Gargeya S."/>
            <person name="Fitzgerald M."/>
            <person name="Abouelleil A."/>
            <person name="Alvarado L."/>
            <person name="Berlin A.M."/>
            <person name="Chapman S.B."/>
            <person name="Dewar J."/>
            <person name="Goldberg J."/>
            <person name="Griggs A."/>
            <person name="Gujja S."/>
            <person name="Hansen M."/>
            <person name="Howarth C."/>
            <person name="Imamovic A."/>
            <person name="Larimer J."/>
            <person name="McCowan C."/>
            <person name="Murphy C."/>
            <person name="Pearson M."/>
            <person name="Priest M."/>
            <person name="Roberts A."/>
            <person name="Saif S."/>
            <person name="Shea T."/>
            <person name="Sykes S."/>
            <person name="Wortman J."/>
            <person name="Nusbaum C."/>
            <person name="Birren B."/>
        </authorList>
    </citation>
    <scope>NUCLEOTIDE SEQUENCE</scope>
    <source>
        <strain evidence="3">CBS 10117</strain>
    </source>
</reference>
<dbReference type="EMBL" id="CP144530">
    <property type="protein sequence ID" value="WWC58174.1"/>
    <property type="molecule type" value="Genomic_DNA"/>
</dbReference>
<gene>
    <name evidence="2" type="ORF">I303_00713</name>
    <name evidence="3" type="ORF">I303_100710</name>
</gene>
<keyword evidence="4" id="KW-1185">Reference proteome</keyword>
<proteinExistence type="predicted"/>
<dbReference type="KEGG" id="kdj:28964412"/>
<dbReference type="GeneID" id="28964412"/>
<accession>A0A1A6AFQ1</accession>
<dbReference type="RefSeq" id="XP_018266737.1">
    <property type="nucleotide sequence ID" value="XM_018404083.1"/>
</dbReference>
<protein>
    <submittedName>
        <fullName evidence="2">Uncharacterized protein</fullName>
    </submittedName>
</protein>
<dbReference type="Proteomes" id="UP000078595">
    <property type="component" value="Chromosome 1"/>
</dbReference>
<reference evidence="2" key="1">
    <citation type="submission" date="2013-07" db="EMBL/GenBank/DDBJ databases">
        <title>The Genome Sequence of Cryptococcus dejecticola CBS10117.</title>
        <authorList>
            <consortium name="The Broad Institute Genome Sequencing Platform"/>
            <person name="Cuomo C."/>
            <person name="Litvintseva A."/>
            <person name="Chen Y."/>
            <person name="Heitman J."/>
            <person name="Sun S."/>
            <person name="Springer D."/>
            <person name="Dromer F."/>
            <person name="Young S.K."/>
            <person name="Zeng Q."/>
            <person name="Gargeya S."/>
            <person name="Fitzgerald M."/>
            <person name="Abouelleil A."/>
            <person name="Alvarado L."/>
            <person name="Berlin A.M."/>
            <person name="Chapman S.B."/>
            <person name="Dewar J."/>
            <person name="Goldberg J."/>
            <person name="Griggs A."/>
            <person name="Gujja S."/>
            <person name="Hansen M."/>
            <person name="Howarth C."/>
            <person name="Imamovic A."/>
            <person name="Larimer J."/>
            <person name="McCowan C."/>
            <person name="Murphy C."/>
            <person name="Pearson M."/>
            <person name="Priest M."/>
            <person name="Roberts A."/>
            <person name="Saif S."/>
            <person name="Shea T."/>
            <person name="Sykes S."/>
            <person name="Wortman J."/>
            <person name="Nusbaum C."/>
            <person name="Birren B."/>
        </authorList>
    </citation>
    <scope>NUCLEOTIDE SEQUENCE [LARGE SCALE GENOMIC DNA]</scope>
    <source>
        <strain evidence="2">CBS 10117</strain>
    </source>
</reference>
<evidence type="ECO:0000313" key="2">
    <source>
        <dbReference type="EMBL" id="OBR88895.1"/>
    </source>
</evidence>
<name>A0A1A6AFQ1_9TREE</name>
<dbReference type="STRING" id="1296121.A0A1A6AFQ1"/>
<dbReference type="OrthoDB" id="2596940at2759"/>
<evidence type="ECO:0000256" key="1">
    <source>
        <dbReference type="SAM" id="MobiDB-lite"/>
    </source>
</evidence>
<feature type="region of interest" description="Disordered" evidence="1">
    <location>
        <begin position="342"/>
        <end position="364"/>
    </location>
</feature>